<sequence>MTGAQLSIALKNFKNVWGKGKKRKRSRELVPMSKKKSIFFELLYWEELLMRHNLDVMHVEKNVCENIIGTLLELKSSKDDLDACKDLKEMGIREKLESLEVEVAKTLCMFERLFRPSFFTIMVHLTIHLGREVRLCGPVQYHWMYPFERYMKILKGYVRNYAQPKGCIAKCYLAEECMRFCSGYMKKEVGLDDRQSRNQDFEIDAILEGHPISKGISIISTDETLQNAHYCVLFNAAEVEPYLK</sequence>
<evidence type="ECO:0000313" key="2">
    <source>
        <dbReference type="EMBL" id="KAK9286407.1"/>
    </source>
</evidence>
<protein>
    <recommendedName>
        <fullName evidence="1">DUF4218 domain-containing protein</fullName>
    </recommendedName>
</protein>
<evidence type="ECO:0000313" key="3">
    <source>
        <dbReference type="Proteomes" id="UP001415857"/>
    </source>
</evidence>
<feature type="domain" description="DUF4218" evidence="1">
    <location>
        <begin position="94"/>
        <end position="198"/>
    </location>
</feature>
<dbReference type="AlphaFoldDB" id="A0AAP0RX45"/>
<accession>A0AAP0RX45</accession>
<dbReference type="PANTHER" id="PTHR48258">
    <property type="entry name" value="DUF4218 DOMAIN-CONTAINING PROTEIN-RELATED"/>
    <property type="match status" value="1"/>
</dbReference>
<evidence type="ECO:0000259" key="1">
    <source>
        <dbReference type="Pfam" id="PF13960"/>
    </source>
</evidence>
<name>A0AAP0RX45_LIQFO</name>
<dbReference type="Proteomes" id="UP001415857">
    <property type="component" value="Unassembled WGS sequence"/>
</dbReference>
<comment type="caution">
    <text evidence="2">The sequence shown here is derived from an EMBL/GenBank/DDBJ whole genome shotgun (WGS) entry which is preliminary data.</text>
</comment>
<proteinExistence type="predicted"/>
<dbReference type="Pfam" id="PF13960">
    <property type="entry name" value="DUF4218"/>
    <property type="match status" value="1"/>
</dbReference>
<dbReference type="InterPro" id="IPR025452">
    <property type="entry name" value="DUF4218"/>
</dbReference>
<organism evidence="2 3">
    <name type="scientific">Liquidambar formosana</name>
    <name type="common">Formosan gum</name>
    <dbReference type="NCBI Taxonomy" id="63359"/>
    <lineage>
        <taxon>Eukaryota</taxon>
        <taxon>Viridiplantae</taxon>
        <taxon>Streptophyta</taxon>
        <taxon>Embryophyta</taxon>
        <taxon>Tracheophyta</taxon>
        <taxon>Spermatophyta</taxon>
        <taxon>Magnoliopsida</taxon>
        <taxon>eudicotyledons</taxon>
        <taxon>Gunneridae</taxon>
        <taxon>Pentapetalae</taxon>
        <taxon>Saxifragales</taxon>
        <taxon>Altingiaceae</taxon>
        <taxon>Liquidambar</taxon>
    </lineage>
</organism>
<gene>
    <name evidence="2" type="ORF">L1049_014803</name>
</gene>
<dbReference type="EMBL" id="JBBPBK010000004">
    <property type="protein sequence ID" value="KAK9286407.1"/>
    <property type="molecule type" value="Genomic_DNA"/>
</dbReference>
<keyword evidence="3" id="KW-1185">Reference proteome</keyword>
<reference evidence="2 3" key="1">
    <citation type="journal article" date="2024" name="Plant J.">
        <title>Genome sequences and population genomics reveal climatic adaptation and genomic divergence between two closely related sweetgum species.</title>
        <authorList>
            <person name="Xu W.Q."/>
            <person name="Ren C.Q."/>
            <person name="Zhang X.Y."/>
            <person name="Comes H.P."/>
            <person name="Liu X.H."/>
            <person name="Li Y.G."/>
            <person name="Kettle C.J."/>
            <person name="Jalonen R."/>
            <person name="Gaisberger H."/>
            <person name="Ma Y.Z."/>
            <person name="Qiu Y.X."/>
        </authorList>
    </citation>
    <scope>NUCLEOTIDE SEQUENCE [LARGE SCALE GENOMIC DNA]</scope>
    <source>
        <strain evidence="2">Hangzhou</strain>
    </source>
</reference>